<gene>
    <name evidence="1" type="ORF">MELLADRAFT_105112</name>
</gene>
<dbReference type="KEGG" id="mlr:MELLADRAFT_105112"/>
<name>F4RHG0_MELLP</name>
<evidence type="ECO:0000313" key="1">
    <source>
        <dbReference type="EMBL" id="EGG08361.1"/>
    </source>
</evidence>
<organism evidence="2">
    <name type="scientific">Melampsora larici-populina (strain 98AG31 / pathotype 3-4-7)</name>
    <name type="common">Poplar leaf rust fungus</name>
    <dbReference type="NCBI Taxonomy" id="747676"/>
    <lineage>
        <taxon>Eukaryota</taxon>
        <taxon>Fungi</taxon>
        <taxon>Dikarya</taxon>
        <taxon>Basidiomycota</taxon>
        <taxon>Pucciniomycotina</taxon>
        <taxon>Pucciniomycetes</taxon>
        <taxon>Pucciniales</taxon>
        <taxon>Melampsoraceae</taxon>
        <taxon>Melampsora</taxon>
    </lineage>
</organism>
<accession>F4RHG0</accession>
<evidence type="ECO:0000313" key="2">
    <source>
        <dbReference type="Proteomes" id="UP000001072"/>
    </source>
</evidence>
<dbReference type="Proteomes" id="UP000001072">
    <property type="component" value="Unassembled WGS sequence"/>
</dbReference>
<protein>
    <submittedName>
        <fullName evidence="1">Uncharacterized protein</fullName>
    </submittedName>
</protein>
<reference evidence="2" key="1">
    <citation type="journal article" date="2011" name="Proc. Natl. Acad. Sci. U.S.A.">
        <title>Obligate biotrophy features unraveled by the genomic analysis of rust fungi.</title>
        <authorList>
            <person name="Duplessis S."/>
            <person name="Cuomo C.A."/>
            <person name="Lin Y.-C."/>
            <person name="Aerts A."/>
            <person name="Tisserant E."/>
            <person name="Veneault-Fourrey C."/>
            <person name="Joly D.L."/>
            <person name="Hacquard S."/>
            <person name="Amselem J."/>
            <person name="Cantarel B.L."/>
            <person name="Chiu R."/>
            <person name="Coutinho P.M."/>
            <person name="Feau N."/>
            <person name="Field M."/>
            <person name="Frey P."/>
            <person name="Gelhaye E."/>
            <person name="Goldberg J."/>
            <person name="Grabherr M.G."/>
            <person name="Kodira C.D."/>
            <person name="Kohler A."/>
            <person name="Kuees U."/>
            <person name="Lindquist E.A."/>
            <person name="Lucas S.M."/>
            <person name="Mago R."/>
            <person name="Mauceli E."/>
            <person name="Morin E."/>
            <person name="Murat C."/>
            <person name="Pangilinan J.L."/>
            <person name="Park R."/>
            <person name="Pearson M."/>
            <person name="Quesneville H."/>
            <person name="Rouhier N."/>
            <person name="Sakthikumar S."/>
            <person name="Salamov A.A."/>
            <person name="Schmutz J."/>
            <person name="Selles B."/>
            <person name="Shapiro H."/>
            <person name="Tanguay P."/>
            <person name="Tuskan G.A."/>
            <person name="Henrissat B."/>
            <person name="Van de Peer Y."/>
            <person name="Rouze P."/>
            <person name="Ellis J.G."/>
            <person name="Dodds P.N."/>
            <person name="Schein J.E."/>
            <person name="Zhong S."/>
            <person name="Hamelin R.C."/>
            <person name="Grigoriev I.V."/>
            <person name="Szabo L.J."/>
            <person name="Martin F."/>
        </authorList>
    </citation>
    <scope>NUCLEOTIDE SEQUENCE [LARGE SCALE GENOMIC DNA]</scope>
    <source>
        <strain evidence="2">98AG31 / pathotype 3-4-7</strain>
    </source>
</reference>
<proteinExistence type="predicted"/>
<keyword evidence="2" id="KW-1185">Reference proteome</keyword>
<dbReference type="EMBL" id="GL883101">
    <property type="protein sequence ID" value="EGG08361.1"/>
    <property type="molecule type" value="Genomic_DNA"/>
</dbReference>
<dbReference type="GeneID" id="18922497"/>
<dbReference type="InParanoid" id="F4RHG0"/>
<dbReference type="AlphaFoldDB" id="F4RHG0"/>
<dbReference type="VEuPathDB" id="FungiDB:MELLADRAFT_105112"/>
<dbReference type="RefSeq" id="XP_007408559.1">
    <property type="nucleotide sequence ID" value="XM_007408497.1"/>
</dbReference>
<sequence length="171" mass="18030">MTTSVVTNCNTEEVLEFAIKASAFIGPDLILTDSTVYYLKGRILALNHDDLQYLISPSESFRSELANKVSMTGLGLTTLQEVENVTGINITTGHELGQTSALPNSCIFWYSGCFVSGGGVKKNNVPLPTNSGDVINHANASPSKGKGKASLVAIAARPAGKRSKPNGSDVE</sequence>
<dbReference type="HOGENOM" id="CLU_1563186_0_0_1"/>